<dbReference type="EMBL" id="FR695870">
    <property type="protein sequence ID" value="CBX28919.1"/>
    <property type="molecule type" value="Genomic_DNA"/>
</dbReference>
<accession>E1Y9R9</accession>
<reference evidence="1" key="1">
    <citation type="journal article" date="2011" name="Environ. Microbiol.">
        <title>Genomic insights into the metabolic potential of the polycyclic aromatic hydrocarbon degrading sulfate-reducing Deltaproteobacterium N47.</title>
        <authorList>
            <person name="Bergmann F."/>
            <person name="Selesi D."/>
            <person name="Weinmaier T."/>
            <person name="Tischler P."/>
            <person name="Rattei T."/>
            <person name="Meckenstock R.U."/>
        </authorList>
    </citation>
    <scope>NUCLEOTIDE SEQUENCE</scope>
</reference>
<protein>
    <submittedName>
        <fullName evidence="1">Uncharacterized protein</fullName>
    </submittedName>
</protein>
<evidence type="ECO:0000313" key="1">
    <source>
        <dbReference type="EMBL" id="CBX27313.1"/>
    </source>
</evidence>
<proteinExistence type="predicted"/>
<organism evidence="1">
    <name type="scientific">uncultured Desulfobacterium sp</name>
    <dbReference type="NCBI Taxonomy" id="201089"/>
    <lineage>
        <taxon>Bacteria</taxon>
        <taxon>Pseudomonadati</taxon>
        <taxon>Thermodesulfobacteriota</taxon>
        <taxon>Desulfobacteria</taxon>
        <taxon>Desulfobacterales</taxon>
        <taxon>Desulfobacteriaceae</taxon>
        <taxon>Desulfobacterium</taxon>
        <taxon>environmental samples</taxon>
    </lineage>
</organism>
<name>E1Y9R9_9BACT</name>
<gene>
    <name evidence="2" type="ORF">N47_B20650</name>
    <name evidence="1" type="ORF">N47_H21350</name>
</gene>
<evidence type="ECO:0000313" key="2">
    <source>
        <dbReference type="EMBL" id="CBX28919.1"/>
    </source>
</evidence>
<sequence>MAVIHILLNRSKFNFKRFSMDKVRYSAACSFYPEGDKMPSKLLPSEA</sequence>
<dbReference type="AlphaFoldDB" id="E1Y9R9"/>
<dbReference type="EMBL" id="FR695866">
    <property type="protein sequence ID" value="CBX27313.1"/>
    <property type="molecule type" value="Genomic_DNA"/>
</dbReference>